<comment type="caution">
    <text evidence="10">The sequence shown here is derived from an EMBL/GenBank/DDBJ whole genome shotgun (WGS) entry which is preliminary data.</text>
</comment>
<dbReference type="InterPro" id="IPR000047">
    <property type="entry name" value="HTH_motif"/>
</dbReference>
<dbReference type="InterPro" id="IPR009057">
    <property type="entry name" value="Homeodomain-like_sf"/>
</dbReference>
<evidence type="ECO:0000256" key="7">
    <source>
        <dbReference type="RuleBase" id="RU000682"/>
    </source>
</evidence>
<dbReference type="InterPro" id="IPR051306">
    <property type="entry name" value="Homeobox_regulator"/>
</dbReference>
<dbReference type="GO" id="GO:0000977">
    <property type="term" value="F:RNA polymerase II transcription regulatory region sequence-specific DNA binding"/>
    <property type="evidence" value="ECO:0007669"/>
    <property type="project" value="TreeGrafter"/>
</dbReference>
<dbReference type="Proteomes" id="UP001163046">
    <property type="component" value="Unassembled WGS sequence"/>
</dbReference>
<dbReference type="InterPro" id="IPR017970">
    <property type="entry name" value="Homeobox_CS"/>
</dbReference>
<dbReference type="PROSITE" id="PS00027">
    <property type="entry name" value="HOMEOBOX_1"/>
    <property type="match status" value="1"/>
</dbReference>
<dbReference type="PANTHER" id="PTHR46123:SF4">
    <property type="entry name" value="MIX-TYPE HOMEOBOX GENE 1-RELATED"/>
    <property type="match status" value="1"/>
</dbReference>
<evidence type="ECO:0000256" key="8">
    <source>
        <dbReference type="SAM" id="MobiDB-lite"/>
    </source>
</evidence>
<reference evidence="10" key="1">
    <citation type="submission" date="2023-01" db="EMBL/GenBank/DDBJ databases">
        <title>Genome assembly of the deep-sea coral Lophelia pertusa.</title>
        <authorList>
            <person name="Herrera S."/>
            <person name="Cordes E."/>
        </authorList>
    </citation>
    <scope>NUCLEOTIDE SEQUENCE</scope>
    <source>
        <strain evidence="10">USNM1676648</strain>
        <tissue evidence="10">Polyp</tissue>
    </source>
</reference>
<dbReference type="PROSITE" id="PS50071">
    <property type="entry name" value="HOMEOBOX_2"/>
    <property type="match status" value="1"/>
</dbReference>
<dbReference type="GO" id="GO:0000981">
    <property type="term" value="F:DNA-binding transcription factor activity, RNA polymerase II-specific"/>
    <property type="evidence" value="ECO:0007669"/>
    <property type="project" value="InterPro"/>
</dbReference>
<evidence type="ECO:0000259" key="9">
    <source>
        <dbReference type="PROSITE" id="PS50071"/>
    </source>
</evidence>
<dbReference type="GO" id="GO:0005634">
    <property type="term" value="C:nucleus"/>
    <property type="evidence" value="ECO:0007669"/>
    <property type="project" value="UniProtKB-SubCell"/>
</dbReference>
<dbReference type="PANTHER" id="PTHR46123">
    <property type="entry name" value="MIX-TYPE HOMEOBOX GENE 1-RELATED"/>
    <property type="match status" value="1"/>
</dbReference>
<feature type="compositionally biased region" description="Basic and acidic residues" evidence="8">
    <location>
        <begin position="10"/>
        <end position="19"/>
    </location>
</feature>
<feature type="domain" description="Homeobox" evidence="9">
    <location>
        <begin position="19"/>
        <end position="79"/>
    </location>
</feature>
<evidence type="ECO:0000256" key="6">
    <source>
        <dbReference type="PROSITE-ProRule" id="PRU00108"/>
    </source>
</evidence>
<dbReference type="EMBL" id="MU825440">
    <property type="protein sequence ID" value="KAJ7389126.1"/>
    <property type="molecule type" value="Genomic_DNA"/>
</dbReference>
<organism evidence="10 11">
    <name type="scientific">Desmophyllum pertusum</name>
    <dbReference type="NCBI Taxonomy" id="174260"/>
    <lineage>
        <taxon>Eukaryota</taxon>
        <taxon>Metazoa</taxon>
        <taxon>Cnidaria</taxon>
        <taxon>Anthozoa</taxon>
        <taxon>Hexacorallia</taxon>
        <taxon>Scleractinia</taxon>
        <taxon>Caryophylliina</taxon>
        <taxon>Caryophylliidae</taxon>
        <taxon>Desmophyllum</taxon>
    </lineage>
</organism>
<evidence type="ECO:0000256" key="5">
    <source>
        <dbReference type="ARBA" id="ARBA00023242"/>
    </source>
</evidence>
<dbReference type="OrthoDB" id="6159439at2759"/>
<comment type="subcellular location">
    <subcellularLocation>
        <location evidence="1 6 7">Nucleus</location>
    </subcellularLocation>
</comment>
<evidence type="ECO:0000256" key="3">
    <source>
        <dbReference type="ARBA" id="ARBA00023125"/>
    </source>
</evidence>
<evidence type="ECO:0000256" key="4">
    <source>
        <dbReference type="ARBA" id="ARBA00023155"/>
    </source>
</evidence>
<gene>
    <name evidence="10" type="ORF">OS493_033448</name>
</gene>
<dbReference type="Gene3D" id="1.10.10.60">
    <property type="entry name" value="Homeodomain-like"/>
    <property type="match status" value="1"/>
</dbReference>
<keyword evidence="4 6" id="KW-0371">Homeobox</keyword>
<dbReference type="InterPro" id="IPR001356">
    <property type="entry name" value="HD"/>
</dbReference>
<dbReference type="SUPFAM" id="SSF46689">
    <property type="entry name" value="Homeodomain-like"/>
    <property type="match status" value="1"/>
</dbReference>
<dbReference type="AlphaFoldDB" id="A0A9X0D782"/>
<keyword evidence="11" id="KW-1185">Reference proteome</keyword>
<dbReference type="CDD" id="cd00086">
    <property type="entry name" value="homeodomain"/>
    <property type="match status" value="1"/>
</dbReference>
<keyword evidence="5 6" id="KW-0539">Nucleus</keyword>
<feature type="DNA-binding region" description="Homeobox" evidence="6">
    <location>
        <begin position="21"/>
        <end position="80"/>
    </location>
</feature>
<dbReference type="SMART" id="SM00389">
    <property type="entry name" value="HOX"/>
    <property type="match status" value="1"/>
</dbReference>
<keyword evidence="2" id="KW-0677">Repeat</keyword>
<feature type="region of interest" description="Disordered" evidence="8">
    <location>
        <begin position="1"/>
        <end position="40"/>
    </location>
</feature>
<evidence type="ECO:0000256" key="1">
    <source>
        <dbReference type="ARBA" id="ARBA00004123"/>
    </source>
</evidence>
<evidence type="ECO:0000256" key="2">
    <source>
        <dbReference type="ARBA" id="ARBA00022737"/>
    </source>
</evidence>
<evidence type="ECO:0000313" key="11">
    <source>
        <dbReference type="Proteomes" id="UP001163046"/>
    </source>
</evidence>
<sequence length="249" mass="28363">MTSRKNSKRPAPENECDRSRQRRRRTAFTDEQLDRLEESFENEKFPGIQIREDLARELGIREDRIQVWFQNRRARWRKREIKNKPAPALPAAKQLPDNSDVIPPAMFYPPPAIFPPLNQTPFGPWSQFYPPFVSSATFLPPSSTLGSDVFNRDTTFPRAAAQTVFNRDTTFPCAATQTVGVMVRPRLSPSASPLFSPSTSPITSLMTQYQASYDSDSGESRHSADDYLAAVTLACGFQRKIRSFRKPRM</sequence>
<dbReference type="Pfam" id="PF00046">
    <property type="entry name" value="Homeodomain"/>
    <property type="match status" value="1"/>
</dbReference>
<keyword evidence="3 6" id="KW-0238">DNA-binding</keyword>
<protein>
    <recommendedName>
        <fullName evidence="9">Homeobox domain-containing protein</fullName>
    </recommendedName>
</protein>
<proteinExistence type="predicted"/>
<dbReference type="PRINTS" id="PR00031">
    <property type="entry name" value="HTHREPRESSR"/>
</dbReference>
<evidence type="ECO:0000313" key="10">
    <source>
        <dbReference type="EMBL" id="KAJ7389126.1"/>
    </source>
</evidence>
<accession>A0A9X0D782</accession>
<name>A0A9X0D782_9CNID</name>